<accession>A0AAD7FZL4</accession>
<proteinExistence type="inferred from homology"/>
<sequence length="134" mass="14963">HVLSGKDDAYPPDLTSYLASVRTKIGGEVTWQQSNFDVYDNFAETGDWMRTSLPDLEFVIDSSVRVVIYDGDADYILNFNGVEAMIASLKTKFSTQFNQEMFKPYTVNGLLAGQFKTAGTLYVHFTHPPPIPAV</sequence>
<dbReference type="Proteomes" id="UP001221757">
    <property type="component" value="Unassembled WGS sequence"/>
</dbReference>
<name>A0AAD7FZL4_MYCRO</name>
<dbReference type="AlphaFoldDB" id="A0AAD7FZL4"/>
<dbReference type="InterPro" id="IPR029058">
    <property type="entry name" value="AB_hydrolase_fold"/>
</dbReference>
<comment type="similarity">
    <text evidence="1">Belongs to the peptidase S10 family.</text>
</comment>
<keyword evidence="2" id="KW-0121">Carboxypeptidase</keyword>
<protein>
    <submittedName>
        <fullName evidence="6">Alpha/Beta hydrolase protein</fullName>
    </submittedName>
</protein>
<dbReference type="InterPro" id="IPR001563">
    <property type="entry name" value="Peptidase_S10"/>
</dbReference>
<dbReference type="Pfam" id="PF00450">
    <property type="entry name" value="Peptidase_S10"/>
    <property type="match status" value="1"/>
</dbReference>
<dbReference type="SUPFAM" id="SSF53474">
    <property type="entry name" value="alpha/beta-Hydrolases"/>
    <property type="match status" value="1"/>
</dbReference>
<organism evidence="6 7">
    <name type="scientific">Mycena rosella</name>
    <name type="common">Pink bonnet</name>
    <name type="synonym">Agaricus rosellus</name>
    <dbReference type="NCBI Taxonomy" id="1033263"/>
    <lineage>
        <taxon>Eukaryota</taxon>
        <taxon>Fungi</taxon>
        <taxon>Dikarya</taxon>
        <taxon>Basidiomycota</taxon>
        <taxon>Agaricomycotina</taxon>
        <taxon>Agaricomycetes</taxon>
        <taxon>Agaricomycetidae</taxon>
        <taxon>Agaricales</taxon>
        <taxon>Marasmiineae</taxon>
        <taxon>Mycenaceae</taxon>
        <taxon>Mycena</taxon>
    </lineage>
</organism>
<evidence type="ECO:0000256" key="5">
    <source>
        <dbReference type="ARBA" id="ARBA00023180"/>
    </source>
</evidence>
<feature type="non-terminal residue" evidence="6">
    <location>
        <position position="134"/>
    </location>
</feature>
<evidence type="ECO:0000313" key="7">
    <source>
        <dbReference type="Proteomes" id="UP001221757"/>
    </source>
</evidence>
<keyword evidence="4 6" id="KW-0378">Hydrolase</keyword>
<dbReference type="GO" id="GO:0004185">
    <property type="term" value="F:serine-type carboxypeptidase activity"/>
    <property type="evidence" value="ECO:0007669"/>
    <property type="project" value="InterPro"/>
</dbReference>
<evidence type="ECO:0000256" key="3">
    <source>
        <dbReference type="ARBA" id="ARBA00022670"/>
    </source>
</evidence>
<keyword evidence="7" id="KW-1185">Reference proteome</keyword>
<reference evidence="6" key="1">
    <citation type="submission" date="2023-03" db="EMBL/GenBank/DDBJ databases">
        <title>Massive genome expansion in bonnet fungi (Mycena s.s.) driven by repeated elements and novel gene families across ecological guilds.</title>
        <authorList>
            <consortium name="Lawrence Berkeley National Laboratory"/>
            <person name="Harder C.B."/>
            <person name="Miyauchi S."/>
            <person name="Viragh M."/>
            <person name="Kuo A."/>
            <person name="Thoen E."/>
            <person name="Andreopoulos B."/>
            <person name="Lu D."/>
            <person name="Skrede I."/>
            <person name="Drula E."/>
            <person name="Henrissat B."/>
            <person name="Morin E."/>
            <person name="Kohler A."/>
            <person name="Barry K."/>
            <person name="LaButti K."/>
            <person name="Morin E."/>
            <person name="Salamov A."/>
            <person name="Lipzen A."/>
            <person name="Mereny Z."/>
            <person name="Hegedus B."/>
            <person name="Baldrian P."/>
            <person name="Stursova M."/>
            <person name="Weitz H."/>
            <person name="Taylor A."/>
            <person name="Grigoriev I.V."/>
            <person name="Nagy L.G."/>
            <person name="Martin F."/>
            <person name="Kauserud H."/>
        </authorList>
    </citation>
    <scope>NUCLEOTIDE SEQUENCE</scope>
    <source>
        <strain evidence="6">CBHHK067</strain>
    </source>
</reference>
<keyword evidence="3" id="KW-0645">Protease</keyword>
<comment type="caution">
    <text evidence="6">The sequence shown here is derived from an EMBL/GenBank/DDBJ whole genome shotgun (WGS) entry which is preliminary data.</text>
</comment>
<dbReference type="Gene3D" id="3.40.50.1820">
    <property type="entry name" value="alpha/beta hydrolase"/>
    <property type="match status" value="1"/>
</dbReference>
<keyword evidence="5" id="KW-0325">Glycoprotein</keyword>
<evidence type="ECO:0000256" key="2">
    <source>
        <dbReference type="ARBA" id="ARBA00022645"/>
    </source>
</evidence>
<evidence type="ECO:0000256" key="4">
    <source>
        <dbReference type="ARBA" id="ARBA00022801"/>
    </source>
</evidence>
<evidence type="ECO:0000313" key="6">
    <source>
        <dbReference type="EMBL" id="KAJ7646228.1"/>
    </source>
</evidence>
<evidence type="ECO:0000256" key="1">
    <source>
        <dbReference type="ARBA" id="ARBA00009431"/>
    </source>
</evidence>
<dbReference type="EMBL" id="JARKIE010000384">
    <property type="protein sequence ID" value="KAJ7646228.1"/>
    <property type="molecule type" value="Genomic_DNA"/>
</dbReference>
<gene>
    <name evidence="6" type="ORF">B0H17DRAFT_959098</name>
</gene>
<dbReference type="GO" id="GO:0006508">
    <property type="term" value="P:proteolysis"/>
    <property type="evidence" value="ECO:0007669"/>
    <property type="project" value="UniProtKB-KW"/>
</dbReference>